<name>A0A0B1TNL7_OESDE</name>
<dbReference type="AlphaFoldDB" id="A0A0B1TNL7"/>
<gene>
    <name evidence="1" type="ORF">OESDEN_00886</name>
</gene>
<proteinExistence type="predicted"/>
<organism evidence="1 2">
    <name type="scientific">Oesophagostomum dentatum</name>
    <name type="common">Nodular worm</name>
    <dbReference type="NCBI Taxonomy" id="61180"/>
    <lineage>
        <taxon>Eukaryota</taxon>
        <taxon>Metazoa</taxon>
        <taxon>Ecdysozoa</taxon>
        <taxon>Nematoda</taxon>
        <taxon>Chromadorea</taxon>
        <taxon>Rhabditida</taxon>
        <taxon>Rhabditina</taxon>
        <taxon>Rhabditomorpha</taxon>
        <taxon>Strongyloidea</taxon>
        <taxon>Strongylidae</taxon>
        <taxon>Oesophagostomum</taxon>
    </lineage>
</organism>
<reference evidence="1 2" key="1">
    <citation type="submission" date="2014-03" db="EMBL/GenBank/DDBJ databases">
        <title>Draft genome of the hookworm Oesophagostomum dentatum.</title>
        <authorList>
            <person name="Mitreva M."/>
        </authorList>
    </citation>
    <scope>NUCLEOTIDE SEQUENCE [LARGE SCALE GENOMIC DNA]</scope>
    <source>
        <strain evidence="1 2">OD-Hann</strain>
    </source>
</reference>
<keyword evidence="2" id="KW-1185">Reference proteome</keyword>
<sequence length="535" mass="58598">MTTALSTGVGCIDEEVQTAVDGEKVEKKKENEEWVATLLKLLEQKPSKGRKLLKGLLNYSKEHKSSKSSKQRFCEGCRKHNAALTVAAKVEEPADSAVGPHSASELDSPKINVYEYMKLKLKEHELTNKKEKRLDVAETTSTSRKLKKDANQHDIRAYMIGKKVSDPSSKSSSAQTDIRDFCMGKKVRKAITNVEDIESPVTSVEKEKTKVSKSKSSSKQRLAGKYLKLTKSPLLAVTGESSTKFVGRLSENTAIYGKAFKVVNLSRKELQISVSPADWPLPSELMYPEAVVSVGAGQTAEIPVTIKQQLESCFSEFLPLRMLHRNAPISHTLSVKVDVLENHFKGPLLSELYEPSDVLLITKLRKPLKEPRALKQDMENAESAFITQLQAVHIQDSLNESDNALSLPAVVESKELTDSTHTAIEALTCSTHEGDTALTDSTHTAIEALTDSVHTAIEGLSDSTHTAVEGGLADSVHTAIDPLYDSVHTAVEAAFDAEEYDDWGCASIEGEDSVPLDFEIVDIDEGASMSSDRDE</sequence>
<protein>
    <submittedName>
        <fullName evidence="1">Uncharacterized protein</fullName>
    </submittedName>
</protein>
<evidence type="ECO:0000313" key="2">
    <source>
        <dbReference type="Proteomes" id="UP000053660"/>
    </source>
</evidence>
<accession>A0A0B1TNL7</accession>
<dbReference type="OrthoDB" id="5870002at2759"/>
<evidence type="ECO:0000313" key="1">
    <source>
        <dbReference type="EMBL" id="KHJ99118.1"/>
    </source>
</evidence>
<dbReference type="EMBL" id="KN549243">
    <property type="protein sequence ID" value="KHJ99118.1"/>
    <property type="molecule type" value="Genomic_DNA"/>
</dbReference>
<dbReference type="Proteomes" id="UP000053660">
    <property type="component" value="Unassembled WGS sequence"/>
</dbReference>